<dbReference type="Proteomes" id="UP000189670">
    <property type="component" value="Unassembled WGS sequence"/>
</dbReference>
<name>A0A1V1PGB8_9BACT</name>
<reference evidence="3" key="1">
    <citation type="submission" date="2012-11" db="EMBL/GenBank/DDBJ databases">
        <authorList>
            <person name="Lucero-Rivera Y.E."/>
            <person name="Tovar-Ramirez D."/>
        </authorList>
    </citation>
    <scope>NUCLEOTIDE SEQUENCE [LARGE SCALE GENOMIC DNA]</scope>
    <source>
        <strain evidence="3">Araruama</strain>
    </source>
</reference>
<dbReference type="AlphaFoldDB" id="A0A1V1PGB8"/>
<dbReference type="EMBL" id="ATBP01000029">
    <property type="protein sequence ID" value="ETR73949.1"/>
    <property type="molecule type" value="Genomic_DNA"/>
</dbReference>
<evidence type="ECO:0000259" key="1">
    <source>
        <dbReference type="Pfam" id="PF12654"/>
    </source>
</evidence>
<proteinExistence type="predicted"/>
<evidence type="ECO:0000313" key="2">
    <source>
        <dbReference type="EMBL" id="ETR73949.1"/>
    </source>
</evidence>
<gene>
    <name evidence="2" type="ORF">OMM_00567</name>
</gene>
<sequence length="198" mass="22660">MTKYVDESYFHALSEHAPEDICARALCKYVDDRYIIGVWGIDYAVDPVAKTIEPINGNGYKPHAYFYLFIIYYLLYAKHIKIIDKWISEKDMPGGTTFFRGPHEIPTRLITDMCQNDIQLFKKACEDLNGTALKEADAAYRFSITPHIPVAVLYWIGDDDFPPEGKILYDKSITSHLTLDMVFSLAIEICTRICNGTK</sequence>
<feature type="domain" description="DUF3786" evidence="1">
    <location>
        <begin position="18"/>
        <end position="190"/>
    </location>
</feature>
<accession>A0A1V1PGB8</accession>
<comment type="caution">
    <text evidence="2">The sequence shown here is derived from an EMBL/GenBank/DDBJ whole genome shotgun (WGS) entry which is preliminary data.</text>
</comment>
<protein>
    <recommendedName>
        <fullName evidence="1">DUF3786 domain-containing protein</fullName>
    </recommendedName>
</protein>
<evidence type="ECO:0000313" key="3">
    <source>
        <dbReference type="Proteomes" id="UP000189670"/>
    </source>
</evidence>
<dbReference type="Pfam" id="PF12654">
    <property type="entry name" value="DUF3786"/>
    <property type="match status" value="1"/>
</dbReference>
<organism evidence="2 3">
    <name type="scientific">Candidatus Magnetoglobus multicellularis str. Araruama</name>
    <dbReference type="NCBI Taxonomy" id="890399"/>
    <lineage>
        <taxon>Bacteria</taxon>
        <taxon>Pseudomonadati</taxon>
        <taxon>Thermodesulfobacteriota</taxon>
        <taxon>Desulfobacteria</taxon>
        <taxon>Desulfobacterales</taxon>
        <taxon>Desulfobacteraceae</taxon>
        <taxon>Candidatus Magnetoglobus</taxon>
    </lineage>
</organism>
<dbReference type="InterPro" id="IPR024264">
    <property type="entry name" value="DUF3786"/>
</dbReference>